<dbReference type="Pfam" id="PF02042">
    <property type="entry name" value="RWP-RK"/>
    <property type="match status" value="1"/>
</dbReference>
<dbReference type="GO" id="GO:0003700">
    <property type="term" value="F:DNA-binding transcription factor activity"/>
    <property type="evidence" value="ECO:0007669"/>
    <property type="project" value="InterPro"/>
</dbReference>
<feature type="region of interest" description="Disordered" evidence="7">
    <location>
        <begin position="1579"/>
        <end position="1598"/>
    </location>
</feature>
<dbReference type="PROSITE" id="PS51519">
    <property type="entry name" value="RWP_RK"/>
    <property type="match status" value="1"/>
</dbReference>
<evidence type="ECO:0000256" key="7">
    <source>
        <dbReference type="SAM" id="MobiDB-lite"/>
    </source>
</evidence>
<evidence type="ECO:0000256" key="2">
    <source>
        <dbReference type="ARBA" id="ARBA00023015"/>
    </source>
</evidence>
<sequence>MTVGSKPSSGSLKTADDNKTNLSVADLSCSVVSLLQPATQPSLGYASNYLTVTKTFFTLVGYEMDTPTEPLGNSVLDATAVEPSSELNRALLQSSGNVDTTIAYNGATSIDVNCSIAVLRQELSDEDSSHGNGKLSVLEPSAVHRSSLVMPGGGGTPSLTHHGTADEKAPIYQDMWQAASSEDLRALHQIMEPVGYDINIQQCGDVVEQTVGDIGSEEGISDIGSEEGISDISGEEDTSFGGSSEVEEDGEEQEEGEEGDAFSAGGEGLEGSELYPDGDGNYREASDVRMEIQGWQAHAAVAAAAAGTEALDAAGAFKKSFMDDVRSAVAEGLLRRSWKRKQATVSQAGHTLKMVEDAPSNQHAAMSDYFATGLQVELPADFHYTADFQVEEEANLAISDPHHVTILRPKLAGVSAKRAAAQCATLTEALFIRTADIVIEQSQQGNQEVIPNAQEAVLPPGDGTIHGTSTLDEDPAESDRGQGSISDNTGRAVHKSSIQPRTFTGSGIPPRKSVLLLCKAAQGVAKEHQQGLTPTAQLEQLLAAQVQQGLSKGIDVRAVLTRIFNEHLQDAPLTDKAQEGHHVEEYLPLKKSKIHSSCLAGSTNNAGPHIASSPVPQVTPMELARVGAVNNMKSATHASRASRDSLTLNLFGSTAATTSCSSTHKQQQSAAFAPGINYPVLVQPSHLTSVYPAEDMYPNLDHFLADESLMDTEEGAKIPGESIHTSTHLNSEGPPHVYNVGPQDLDQMDLDVALASLPFQTVPYPHGDQVMEWSASQQKQQHLRHDDDVFLMGDLEDLISLCEEPYPSYLQPHLPEAGSEDLISDLTRVVGTHGRETQQALWMSNARSRQSMRGSSAARILDILPGYDAAAAAAADSGCHGSDSFGAALAPGLQNHGSGKTASSHVSTAQVLTSPGVVHWSPPCVEEHKVFFMSSEGPGNAASGEGSLHGHDDDGIIIPRAGLERRLSSSTEASGYEVPLLGFLSDDYPAFSLKLLSSPLPASSGLDLLDLQPPYNSPFTKLTATPIRHNHRAMVKSATQVSALNSSSTTLLATPHRRRSMATAAYHAFRSPRLSYGLFEISDPVDFLKSPPHCLTSDMLLLKDLLEPSFPAVDGGVNGMESSSAVDGGVKGMGSSSAVDGGVKGMGSSSAVDGGVKGMGSSSPGYKGHLSAKKPASMYCNSLTPSKCPGDLQKKPSLVHTFTPGRSTQAFASPLPIIRVTSPFKGSGAVFKSLWSPAAQNLLMQHQPDSMIKNPFAAAPQLAPSNRYPPSNKLVCRLEEMFQDLPSAPSINASKTSSAVAHLTAASTTAGTTEAGQYFNSAGQFPPLLGITAVSSTADMVVSEQPPLNHLQSSAHKSLLHAPAVLSHSQGEGDMKQSGTTGDGCISQADQQLCQDKNACFLREADSFKALSNCLQLPPTASNCLQLPCSHQDRQSYDDILGADEYHAATTGDEDIAAADFDTVCSMTQLLMEDQAMFLQQQQQQLLSSHTVNTHTLPYIACSEMHNRQAACVQAFMPSCNTLDPYTFFEGQPEQLPMHKATTSSATAAATAAVGSMQDCSFRFEHFAICQPGPTRKHCSGAKKDDVEEEDGGAASSGRMCAAPVPKVCHLSATRTLNAGGLDASSGIRAGGKPITKELLEMVYNLPIEEAAAKLSIGVTVLKKHCRQFDVVRWPYRKLTSIDKLMEIVRADSRDHPEMMATAASLLSRLQATRDAICLDPGCEIPDEIRKLRQANFKNEYKQRQQKQHTNTDNI</sequence>
<protein>
    <recommendedName>
        <fullName evidence="8">RWP-RK domain-containing protein</fullName>
    </recommendedName>
</protein>
<proteinExistence type="predicted"/>
<dbReference type="PANTHER" id="PTHR46373">
    <property type="entry name" value="PROTEIN RKD4"/>
    <property type="match status" value="1"/>
</dbReference>
<feature type="domain" description="RWP-RK" evidence="8">
    <location>
        <begin position="1618"/>
        <end position="1702"/>
    </location>
</feature>
<dbReference type="GO" id="GO:0003677">
    <property type="term" value="F:DNA binding"/>
    <property type="evidence" value="ECO:0007669"/>
    <property type="project" value="UniProtKB-KW"/>
</dbReference>
<keyword evidence="10" id="KW-1185">Reference proteome</keyword>
<keyword evidence="6" id="KW-0539">Nucleus</keyword>
<feature type="region of interest" description="Disordered" evidence="7">
    <location>
        <begin position="456"/>
        <end position="506"/>
    </location>
</feature>
<evidence type="ECO:0000259" key="8">
    <source>
        <dbReference type="PROSITE" id="PS51519"/>
    </source>
</evidence>
<keyword evidence="4" id="KW-0238">DNA-binding</keyword>
<evidence type="ECO:0000313" key="10">
    <source>
        <dbReference type="Proteomes" id="UP000232323"/>
    </source>
</evidence>
<evidence type="ECO:0000256" key="3">
    <source>
        <dbReference type="ARBA" id="ARBA00023054"/>
    </source>
</evidence>
<reference evidence="9 10" key="1">
    <citation type="submission" date="2017-08" db="EMBL/GenBank/DDBJ databases">
        <title>Acidophilic green algal genome provides insights into adaptation to an acidic environment.</title>
        <authorList>
            <person name="Hirooka S."/>
            <person name="Hirose Y."/>
            <person name="Kanesaki Y."/>
            <person name="Higuchi S."/>
            <person name="Fujiwara T."/>
            <person name="Onuma R."/>
            <person name="Era A."/>
            <person name="Ohbayashi R."/>
            <person name="Uzuka A."/>
            <person name="Nozaki H."/>
            <person name="Yoshikawa H."/>
            <person name="Miyagishima S.Y."/>
        </authorList>
    </citation>
    <scope>NUCLEOTIDE SEQUENCE [LARGE SCALE GENOMIC DNA]</scope>
    <source>
        <strain evidence="9 10">NIES-2499</strain>
    </source>
</reference>
<name>A0A250XC62_9CHLO</name>
<evidence type="ECO:0000256" key="5">
    <source>
        <dbReference type="ARBA" id="ARBA00023163"/>
    </source>
</evidence>
<gene>
    <name evidence="9" type="ORF">CEUSTIGMA_g7927.t1</name>
</gene>
<feature type="compositionally biased region" description="Polar residues" evidence="7">
    <location>
        <begin position="496"/>
        <end position="505"/>
    </location>
</feature>
<evidence type="ECO:0000256" key="4">
    <source>
        <dbReference type="ARBA" id="ARBA00023125"/>
    </source>
</evidence>
<dbReference type="PANTHER" id="PTHR46373:SF2">
    <property type="entry name" value="RWP-RK DOMAIN-CONTAINING PROTEIN"/>
    <property type="match status" value="1"/>
</dbReference>
<comment type="caution">
    <text evidence="9">The sequence shown here is derived from an EMBL/GenBank/DDBJ whole genome shotgun (WGS) entry which is preliminary data.</text>
</comment>
<dbReference type="Proteomes" id="UP000232323">
    <property type="component" value="Unassembled WGS sequence"/>
</dbReference>
<dbReference type="InterPro" id="IPR044607">
    <property type="entry name" value="RKD-like"/>
</dbReference>
<feature type="region of interest" description="Disordered" evidence="7">
    <location>
        <begin position="216"/>
        <end position="282"/>
    </location>
</feature>
<evidence type="ECO:0000256" key="1">
    <source>
        <dbReference type="ARBA" id="ARBA00004049"/>
    </source>
</evidence>
<dbReference type="EMBL" id="BEGY01000053">
    <property type="protein sequence ID" value="GAX80489.1"/>
    <property type="molecule type" value="Genomic_DNA"/>
</dbReference>
<dbReference type="OrthoDB" id="6270329at2759"/>
<feature type="region of interest" description="Disordered" evidence="7">
    <location>
        <begin position="1139"/>
        <end position="1162"/>
    </location>
</feature>
<evidence type="ECO:0000313" key="9">
    <source>
        <dbReference type="EMBL" id="GAX80489.1"/>
    </source>
</evidence>
<feature type="compositionally biased region" description="Acidic residues" evidence="7">
    <location>
        <begin position="216"/>
        <end position="238"/>
    </location>
</feature>
<feature type="compositionally biased region" description="Acidic residues" evidence="7">
    <location>
        <begin position="245"/>
        <end position="260"/>
    </location>
</feature>
<keyword evidence="2" id="KW-0805">Transcription regulation</keyword>
<evidence type="ECO:0000256" key="6">
    <source>
        <dbReference type="ARBA" id="ARBA00023242"/>
    </source>
</evidence>
<keyword evidence="5" id="KW-0804">Transcription</keyword>
<dbReference type="InterPro" id="IPR003035">
    <property type="entry name" value="RWP-RK_dom"/>
</dbReference>
<keyword evidence="3" id="KW-0175">Coiled coil</keyword>
<dbReference type="STRING" id="1157962.A0A250XC62"/>
<comment type="function">
    <text evidence="1">Putative transcription factor.</text>
</comment>
<accession>A0A250XC62</accession>
<organism evidence="9 10">
    <name type="scientific">Chlamydomonas eustigma</name>
    <dbReference type="NCBI Taxonomy" id="1157962"/>
    <lineage>
        <taxon>Eukaryota</taxon>
        <taxon>Viridiplantae</taxon>
        <taxon>Chlorophyta</taxon>
        <taxon>core chlorophytes</taxon>
        <taxon>Chlorophyceae</taxon>
        <taxon>CS clade</taxon>
        <taxon>Chlamydomonadales</taxon>
        <taxon>Chlamydomonadaceae</taxon>
        <taxon>Chlamydomonas</taxon>
    </lineage>
</organism>